<dbReference type="EMBL" id="MU853225">
    <property type="protein sequence ID" value="KAK4126104.1"/>
    <property type="molecule type" value="Genomic_DNA"/>
</dbReference>
<feature type="compositionally biased region" description="Polar residues" evidence="1">
    <location>
        <begin position="95"/>
        <end position="110"/>
    </location>
</feature>
<evidence type="ECO:0000313" key="2">
    <source>
        <dbReference type="EMBL" id="KAK4126104.1"/>
    </source>
</evidence>
<feature type="compositionally biased region" description="Polar residues" evidence="1">
    <location>
        <begin position="74"/>
        <end position="85"/>
    </location>
</feature>
<feature type="compositionally biased region" description="Basic and acidic residues" evidence="1">
    <location>
        <begin position="1"/>
        <end position="10"/>
    </location>
</feature>
<feature type="compositionally biased region" description="Basic and acidic residues" evidence="1">
    <location>
        <begin position="213"/>
        <end position="225"/>
    </location>
</feature>
<evidence type="ECO:0000313" key="3">
    <source>
        <dbReference type="Proteomes" id="UP001302602"/>
    </source>
</evidence>
<dbReference type="PANTHER" id="PTHR41805:SF1">
    <property type="entry name" value="RRNA-PROCESSING PROTEIN FYV7"/>
    <property type="match status" value="1"/>
</dbReference>
<evidence type="ECO:0008006" key="4">
    <source>
        <dbReference type="Google" id="ProtNLM"/>
    </source>
</evidence>
<keyword evidence="3" id="KW-1185">Reference proteome</keyword>
<dbReference type="AlphaFoldDB" id="A0AAN6U4Q2"/>
<feature type="compositionally biased region" description="Low complexity" evidence="1">
    <location>
        <begin position="13"/>
        <end position="22"/>
    </location>
</feature>
<dbReference type="GeneID" id="87829199"/>
<name>A0AAN6U4Q2_9PEZI</name>
<reference evidence="2" key="2">
    <citation type="submission" date="2023-05" db="EMBL/GenBank/DDBJ databases">
        <authorList>
            <consortium name="Lawrence Berkeley National Laboratory"/>
            <person name="Steindorff A."/>
            <person name="Hensen N."/>
            <person name="Bonometti L."/>
            <person name="Westerberg I."/>
            <person name="Brannstrom I.O."/>
            <person name="Guillou S."/>
            <person name="Cros-Aarteil S."/>
            <person name="Calhoun S."/>
            <person name="Haridas S."/>
            <person name="Kuo A."/>
            <person name="Mondo S."/>
            <person name="Pangilinan J."/>
            <person name="Riley R."/>
            <person name="Labutti K."/>
            <person name="Andreopoulos B."/>
            <person name="Lipzen A."/>
            <person name="Chen C."/>
            <person name="Yanf M."/>
            <person name="Daum C."/>
            <person name="Ng V."/>
            <person name="Clum A."/>
            <person name="Ohm R."/>
            <person name="Martin F."/>
            <person name="Silar P."/>
            <person name="Natvig D."/>
            <person name="Lalanne C."/>
            <person name="Gautier V."/>
            <person name="Ament-Velasquez S.L."/>
            <person name="Kruys A."/>
            <person name="Hutchinson M.I."/>
            <person name="Powell A.J."/>
            <person name="Barry K."/>
            <person name="Miller A.N."/>
            <person name="Grigoriev I.V."/>
            <person name="Debuchy R."/>
            <person name="Gladieux P."/>
            <person name="Thoren M.H."/>
            <person name="Johannesson H."/>
        </authorList>
    </citation>
    <scope>NUCLEOTIDE SEQUENCE</scope>
    <source>
        <strain evidence="2">CBS 731.68</strain>
    </source>
</reference>
<sequence>MPSKRPRDEDASPDPGASPAPVDARKAKKAKHGFRVGPENLPDGPWRRKVTKIKKELIIKAKVKKQYAKIKAELQQQAAPTITSNEHQHEANAHSDPQNDGQTASNSQQIHPERQAMLDSSPELNAKPNPTPNTNPSFPNRPEQLGQSQQLAQRRPRKPRRPDYYTKELAAAERAKKEAEERAAEFASRERERQQRITERERYRKAMAKAKAPGKDGKPKVGRESKILLERVKKIMGRV</sequence>
<dbReference type="PANTHER" id="PTHR41805">
    <property type="entry name" value="EXPRESSED PROTEIN"/>
    <property type="match status" value="1"/>
</dbReference>
<reference evidence="2" key="1">
    <citation type="journal article" date="2023" name="Mol. Phylogenet. Evol.">
        <title>Genome-scale phylogeny and comparative genomics of the fungal order Sordariales.</title>
        <authorList>
            <person name="Hensen N."/>
            <person name="Bonometti L."/>
            <person name="Westerberg I."/>
            <person name="Brannstrom I.O."/>
            <person name="Guillou S."/>
            <person name="Cros-Aarteil S."/>
            <person name="Calhoun S."/>
            <person name="Haridas S."/>
            <person name="Kuo A."/>
            <person name="Mondo S."/>
            <person name="Pangilinan J."/>
            <person name="Riley R."/>
            <person name="LaButti K."/>
            <person name="Andreopoulos B."/>
            <person name="Lipzen A."/>
            <person name="Chen C."/>
            <person name="Yan M."/>
            <person name="Daum C."/>
            <person name="Ng V."/>
            <person name="Clum A."/>
            <person name="Steindorff A."/>
            <person name="Ohm R.A."/>
            <person name="Martin F."/>
            <person name="Silar P."/>
            <person name="Natvig D.O."/>
            <person name="Lalanne C."/>
            <person name="Gautier V."/>
            <person name="Ament-Velasquez S.L."/>
            <person name="Kruys A."/>
            <person name="Hutchinson M.I."/>
            <person name="Powell A.J."/>
            <person name="Barry K."/>
            <person name="Miller A.N."/>
            <person name="Grigoriev I.V."/>
            <person name="Debuchy R."/>
            <person name="Gladieux P."/>
            <person name="Hiltunen Thoren M."/>
            <person name="Johannesson H."/>
        </authorList>
    </citation>
    <scope>NUCLEOTIDE SEQUENCE</scope>
    <source>
        <strain evidence="2">CBS 731.68</strain>
    </source>
</reference>
<evidence type="ECO:0000256" key="1">
    <source>
        <dbReference type="SAM" id="MobiDB-lite"/>
    </source>
</evidence>
<feature type="compositionally biased region" description="Basic and acidic residues" evidence="1">
    <location>
        <begin position="161"/>
        <end position="204"/>
    </location>
</feature>
<feature type="region of interest" description="Disordered" evidence="1">
    <location>
        <begin position="64"/>
        <end position="225"/>
    </location>
</feature>
<feature type="region of interest" description="Disordered" evidence="1">
    <location>
        <begin position="1"/>
        <end position="50"/>
    </location>
</feature>
<dbReference type="Proteomes" id="UP001302602">
    <property type="component" value="Unassembled WGS sequence"/>
</dbReference>
<protein>
    <recommendedName>
        <fullName evidence="4">rRNA-processing protein FYV7</fullName>
    </recommendedName>
</protein>
<dbReference type="RefSeq" id="XP_062649875.1">
    <property type="nucleotide sequence ID" value="XM_062792430.1"/>
</dbReference>
<gene>
    <name evidence="2" type="ORF">N657DRAFT_642875</name>
</gene>
<proteinExistence type="predicted"/>
<organism evidence="2 3">
    <name type="scientific">Parathielavia appendiculata</name>
    <dbReference type="NCBI Taxonomy" id="2587402"/>
    <lineage>
        <taxon>Eukaryota</taxon>
        <taxon>Fungi</taxon>
        <taxon>Dikarya</taxon>
        <taxon>Ascomycota</taxon>
        <taxon>Pezizomycotina</taxon>
        <taxon>Sordariomycetes</taxon>
        <taxon>Sordariomycetidae</taxon>
        <taxon>Sordariales</taxon>
        <taxon>Chaetomiaceae</taxon>
        <taxon>Parathielavia</taxon>
    </lineage>
</organism>
<comment type="caution">
    <text evidence="2">The sequence shown here is derived from an EMBL/GenBank/DDBJ whole genome shotgun (WGS) entry which is preliminary data.</text>
</comment>
<accession>A0AAN6U4Q2</accession>
<feature type="compositionally biased region" description="Low complexity" evidence="1">
    <location>
        <begin position="132"/>
        <end position="142"/>
    </location>
</feature>